<organism evidence="2 3">
    <name type="scientific">Actinocrispum wychmicini</name>
    <dbReference type="NCBI Taxonomy" id="1213861"/>
    <lineage>
        <taxon>Bacteria</taxon>
        <taxon>Bacillati</taxon>
        <taxon>Actinomycetota</taxon>
        <taxon>Actinomycetes</taxon>
        <taxon>Pseudonocardiales</taxon>
        <taxon>Pseudonocardiaceae</taxon>
        <taxon>Actinocrispum</taxon>
    </lineage>
</organism>
<dbReference type="Proteomes" id="UP000295680">
    <property type="component" value="Unassembled WGS sequence"/>
</dbReference>
<accession>A0A4R2JQB0</accession>
<feature type="compositionally biased region" description="Basic and acidic residues" evidence="1">
    <location>
        <begin position="1"/>
        <end position="11"/>
    </location>
</feature>
<evidence type="ECO:0000313" key="2">
    <source>
        <dbReference type="EMBL" id="TCO59366.1"/>
    </source>
</evidence>
<evidence type="ECO:0000313" key="3">
    <source>
        <dbReference type="Proteomes" id="UP000295680"/>
    </source>
</evidence>
<evidence type="ECO:0000256" key="1">
    <source>
        <dbReference type="SAM" id="MobiDB-lite"/>
    </source>
</evidence>
<sequence>MNLSGHDDRRTFQRYLKPSKEGTRRRMDTVDAQRGAWTPAADELGGHPSVTVRAIGVFECLADHDFKFVSPG</sequence>
<keyword evidence="3" id="KW-1185">Reference proteome</keyword>
<name>A0A4R2JQB0_9PSEU</name>
<gene>
    <name evidence="2" type="ORF">EV192_104207</name>
</gene>
<reference evidence="2 3" key="1">
    <citation type="submission" date="2019-03" db="EMBL/GenBank/DDBJ databases">
        <title>Genomic Encyclopedia of Type Strains, Phase IV (KMG-IV): sequencing the most valuable type-strain genomes for metagenomic binning, comparative biology and taxonomic classification.</title>
        <authorList>
            <person name="Goeker M."/>
        </authorList>
    </citation>
    <scope>NUCLEOTIDE SEQUENCE [LARGE SCALE GENOMIC DNA]</scope>
    <source>
        <strain evidence="2 3">DSM 45934</strain>
    </source>
</reference>
<feature type="compositionally biased region" description="Basic and acidic residues" evidence="1">
    <location>
        <begin position="18"/>
        <end position="31"/>
    </location>
</feature>
<comment type="caution">
    <text evidence="2">The sequence shown here is derived from an EMBL/GenBank/DDBJ whole genome shotgun (WGS) entry which is preliminary data.</text>
</comment>
<protein>
    <submittedName>
        <fullName evidence="2">Uncharacterized protein</fullName>
    </submittedName>
</protein>
<dbReference type="AlphaFoldDB" id="A0A4R2JQB0"/>
<proteinExistence type="predicted"/>
<feature type="region of interest" description="Disordered" evidence="1">
    <location>
        <begin position="1"/>
        <end position="31"/>
    </location>
</feature>
<dbReference type="EMBL" id="SLWS01000004">
    <property type="protein sequence ID" value="TCO59366.1"/>
    <property type="molecule type" value="Genomic_DNA"/>
</dbReference>